<gene>
    <name evidence="1" type="ORF">THIOM_003206</name>
</gene>
<evidence type="ECO:0000313" key="2">
    <source>
        <dbReference type="Proteomes" id="UP000076962"/>
    </source>
</evidence>
<comment type="caution">
    <text evidence="1">The sequence shown here is derived from an EMBL/GenBank/DDBJ whole genome shotgun (WGS) entry which is preliminary data.</text>
</comment>
<proteinExistence type="predicted"/>
<keyword evidence="2" id="KW-1185">Reference proteome</keyword>
<name>A0A176RZ16_9GAMM</name>
<dbReference type="AlphaFoldDB" id="A0A176RZ16"/>
<sequence length="54" mass="6356">MRIMSKGRVRPTHQSALWINGAWDAPYACLTWYVGFQKKLHLTLEVEPQRNPIF</sequence>
<dbReference type="Proteomes" id="UP000076962">
    <property type="component" value="Unassembled WGS sequence"/>
</dbReference>
<protein>
    <submittedName>
        <fullName evidence="1">Uncharacterized protein</fullName>
    </submittedName>
</protein>
<reference evidence="1 2" key="1">
    <citation type="submission" date="2016-05" db="EMBL/GenBank/DDBJ databases">
        <title>Single-cell genome of chain-forming Candidatus Thiomargarita nelsonii and comparison to other large sulfur-oxidizing bacteria.</title>
        <authorList>
            <person name="Winkel M."/>
            <person name="Salman V."/>
            <person name="Woyke T."/>
            <person name="Schulz-Vogt H."/>
            <person name="Richter M."/>
            <person name="Flood B."/>
            <person name="Bailey J."/>
            <person name="Amann R."/>
            <person name="Mussmann M."/>
        </authorList>
    </citation>
    <scope>NUCLEOTIDE SEQUENCE [LARGE SCALE GENOMIC DNA]</scope>
    <source>
        <strain evidence="1 2">THI036</strain>
    </source>
</reference>
<dbReference type="EMBL" id="LUTY01001915">
    <property type="protein sequence ID" value="OAD21043.1"/>
    <property type="molecule type" value="Genomic_DNA"/>
</dbReference>
<accession>A0A176RZ16</accession>
<organism evidence="1 2">
    <name type="scientific">Candidatus Thiomargarita nelsonii</name>
    <dbReference type="NCBI Taxonomy" id="1003181"/>
    <lineage>
        <taxon>Bacteria</taxon>
        <taxon>Pseudomonadati</taxon>
        <taxon>Pseudomonadota</taxon>
        <taxon>Gammaproteobacteria</taxon>
        <taxon>Thiotrichales</taxon>
        <taxon>Thiotrichaceae</taxon>
        <taxon>Thiomargarita</taxon>
    </lineage>
</organism>
<evidence type="ECO:0000313" key="1">
    <source>
        <dbReference type="EMBL" id="OAD21043.1"/>
    </source>
</evidence>